<evidence type="ECO:0000256" key="1">
    <source>
        <dbReference type="ARBA" id="ARBA00023015"/>
    </source>
</evidence>
<dbReference type="Pfam" id="PF12833">
    <property type="entry name" value="HTH_18"/>
    <property type="match status" value="1"/>
</dbReference>
<dbReference type="SMART" id="SM00342">
    <property type="entry name" value="HTH_ARAC"/>
    <property type="match status" value="1"/>
</dbReference>
<comment type="caution">
    <text evidence="5">The sequence shown here is derived from an EMBL/GenBank/DDBJ whole genome shotgun (WGS) entry which is preliminary data.</text>
</comment>
<dbReference type="Pfam" id="PF12625">
    <property type="entry name" value="Arabinose_bd"/>
    <property type="match status" value="1"/>
</dbReference>
<keyword evidence="1" id="KW-0805">Transcription regulation</keyword>
<gene>
    <name evidence="5" type="ORF">ALO47_04671</name>
</gene>
<dbReference type="InterPro" id="IPR009057">
    <property type="entry name" value="Homeodomain-like_sf"/>
</dbReference>
<evidence type="ECO:0000313" key="6">
    <source>
        <dbReference type="Proteomes" id="UP000050554"/>
    </source>
</evidence>
<protein>
    <submittedName>
        <fullName evidence="5">AraC family transcriptional regulator</fullName>
    </submittedName>
</protein>
<evidence type="ECO:0000259" key="4">
    <source>
        <dbReference type="PROSITE" id="PS01124"/>
    </source>
</evidence>
<dbReference type="Proteomes" id="UP000050554">
    <property type="component" value="Unassembled WGS sequence"/>
</dbReference>
<keyword evidence="2" id="KW-0238">DNA-binding</keyword>
<dbReference type="SUPFAM" id="SSF46689">
    <property type="entry name" value="Homeodomain-like"/>
    <property type="match status" value="1"/>
</dbReference>
<evidence type="ECO:0000256" key="3">
    <source>
        <dbReference type="ARBA" id="ARBA00023163"/>
    </source>
</evidence>
<dbReference type="AlphaFoldDB" id="A0A0P9ZGA4"/>
<feature type="domain" description="HTH araC/xylS-type" evidence="4">
    <location>
        <begin position="302"/>
        <end position="400"/>
    </location>
</feature>
<dbReference type="GO" id="GO:0003700">
    <property type="term" value="F:DNA-binding transcription factor activity"/>
    <property type="evidence" value="ECO:0007669"/>
    <property type="project" value="InterPro"/>
</dbReference>
<evidence type="ECO:0000256" key="2">
    <source>
        <dbReference type="ARBA" id="ARBA00023125"/>
    </source>
</evidence>
<dbReference type="InterPro" id="IPR018060">
    <property type="entry name" value="HTH_AraC"/>
</dbReference>
<dbReference type="PANTHER" id="PTHR47894">
    <property type="entry name" value="HTH-TYPE TRANSCRIPTIONAL REGULATOR GADX"/>
    <property type="match status" value="1"/>
</dbReference>
<dbReference type="GO" id="GO:0005829">
    <property type="term" value="C:cytosol"/>
    <property type="evidence" value="ECO:0007669"/>
    <property type="project" value="TreeGrafter"/>
</dbReference>
<keyword evidence="3" id="KW-0804">Transcription</keyword>
<dbReference type="EMBL" id="LJRF01000059">
    <property type="protein sequence ID" value="KPY49429.1"/>
    <property type="molecule type" value="Genomic_DNA"/>
</dbReference>
<dbReference type="GO" id="GO:0000976">
    <property type="term" value="F:transcription cis-regulatory region binding"/>
    <property type="evidence" value="ECO:0007669"/>
    <property type="project" value="TreeGrafter"/>
</dbReference>
<dbReference type="PATRIC" id="fig|55398.3.peg.1695"/>
<proteinExistence type="predicted"/>
<dbReference type="PROSITE" id="PS01124">
    <property type="entry name" value="HTH_ARAC_FAMILY_2"/>
    <property type="match status" value="1"/>
</dbReference>
<organism evidence="5 6">
    <name type="scientific">Pseudomonas syringae pv. ribicola</name>
    <dbReference type="NCBI Taxonomy" id="55398"/>
    <lineage>
        <taxon>Bacteria</taxon>
        <taxon>Pseudomonadati</taxon>
        <taxon>Pseudomonadota</taxon>
        <taxon>Gammaproteobacteria</taxon>
        <taxon>Pseudomonadales</taxon>
        <taxon>Pseudomonadaceae</taxon>
        <taxon>Pseudomonas</taxon>
    </lineage>
</organism>
<dbReference type="Gene3D" id="1.10.10.60">
    <property type="entry name" value="Homeodomain-like"/>
    <property type="match status" value="1"/>
</dbReference>
<sequence>MSSQKSVIRRQEVFAHSRLPLRAKRCIQSGSTCKSVTKASILSRQRQAKELPIDALSAKTDVECQSKTGRVARMPEPSSLASWTRSLRKQLDALGLNSDDFCKAAGIDTQRLNDPEASFAASATAKLWQLAVQASGDPALGLRVSRFVSPTSFHALGYTLVASGSLREVFERIVRYHSMAEDSLELDFRAAGERYEFRFTAPTSAQLPTHELLDAFAAIYVRTCRNRLGRNYAPLAIHLQRPQPENPQPWHELFRAPLFFSASENRLEFACEDFDSHLDENPIVLTEQVPSAEPLPSLIWEQRVRSAIETLLPDGEPSAESIAEALHLTPRSLQRHLADEGCRYDLLLNQCRQNLALMHMSDPHSSLSEVAYLLGFADTDSLSRAFKRWTGMTPGQYRSDLMR</sequence>
<name>A0A0P9ZGA4_PSESI</name>
<dbReference type="InterPro" id="IPR032687">
    <property type="entry name" value="AraC-type_N"/>
</dbReference>
<dbReference type="PANTHER" id="PTHR47894:SF1">
    <property type="entry name" value="HTH-TYPE TRANSCRIPTIONAL REGULATOR VQSM"/>
    <property type="match status" value="1"/>
</dbReference>
<evidence type="ECO:0000313" key="5">
    <source>
        <dbReference type="EMBL" id="KPY49429.1"/>
    </source>
</evidence>
<accession>A0A0P9ZGA4</accession>
<reference evidence="5 6" key="1">
    <citation type="submission" date="2015-09" db="EMBL/GenBank/DDBJ databases">
        <title>Genome announcement of multiple Pseudomonas syringae strains.</title>
        <authorList>
            <person name="Thakur S."/>
            <person name="Wang P.W."/>
            <person name="Gong Y."/>
            <person name="Weir B.S."/>
            <person name="Guttman D.S."/>
        </authorList>
    </citation>
    <scope>NUCLEOTIDE SEQUENCE [LARGE SCALE GENOMIC DNA]</scope>
    <source>
        <strain evidence="5 6">ICMP3882</strain>
    </source>
</reference>